<keyword evidence="1" id="KW-1133">Transmembrane helix</keyword>
<dbReference type="OrthoDB" id="9809622at2"/>
<organism evidence="2 3">
    <name type="scientific">Candidatus Terasakiella magnetica</name>
    <dbReference type="NCBI Taxonomy" id="1867952"/>
    <lineage>
        <taxon>Bacteria</taxon>
        <taxon>Pseudomonadati</taxon>
        <taxon>Pseudomonadota</taxon>
        <taxon>Alphaproteobacteria</taxon>
        <taxon>Rhodospirillales</taxon>
        <taxon>Terasakiellaceae</taxon>
        <taxon>Terasakiella</taxon>
    </lineage>
</organism>
<feature type="transmembrane region" description="Helical" evidence="1">
    <location>
        <begin position="12"/>
        <end position="34"/>
    </location>
</feature>
<evidence type="ECO:0000313" key="2">
    <source>
        <dbReference type="EMBL" id="SCA56230.1"/>
    </source>
</evidence>
<evidence type="ECO:0008006" key="4">
    <source>
        <dbReference type="Google" id="ProtNLM"/>
    </source>
</evidence>
<gene>
    <name evidence="2" type="ORF">MTBPR1_20078</name>
</gene>
<keyword evidence="1" id="KW-0472">Membrane</keyword>
<dbReference type="RefSeq" id="WP_069186908.1">
    <property type="nucleotide sequence ID" value="NZ_FLYE01000012.1"/>
</dbReference>
<keyword evidence="3" id="KW-1185">Reference proteome</keyword>
<protein>
    <recommendedName>
        <fullName evidence="4">Glycosyltransferase</fullName>
    </recommendedName>
</protein>
<evidence type="ECO:0000256" key="1">
    <source>
        <dbReference type="SAM" id="Phobius"/>
    </source>
</evidence>
<name>A0A1C3RG24_9PROT</name>
<keyword evidence="1" id="KW-0812">Transmembrane</keyword>
<dbReference type="EMBL" id="FLYE01000012">
    <property type="protein sequence ID" value="SCA56230.1"/>
    <property type="molecule type" value="Genomic_DNA"/>
</dbReference>
<dbReference type="Gene3D" id="3.40.50.2000">
    <property type="entry name" value="Glycogen Phosphorylase B"/>
    <property type="match status" value="1"/>
</dbReference>
<dbReference type="AlphaFoldDB" id="A0A1C3RG24"/>
<dbReference type="STRING" id="1867952.MTBPR1_20078"/>
<proteinExistence type="predicted"/>
<sequence length="394" mass="46018">MKLKKYIVDFYNYIFFKLYDPIFNLFLFLFFNYYKLVKPRISLSGFVLHIGNPLHVIYHLSKNLKSCGVDVGFLAIGKSVVWDQADYHYVPPFHPVLRARSEAYLFWSVIANYDVLHLHNASQFSYQGWALRVFKEKMNRTVVIHWRGCDIREYEVNTRLHPDFNICQNCDYDRICETKQHKTVKKQAMRYGDTHIVTTPDMRDFMANAVYVPFALPDLTFFDALNGHTIHKVGRPGIERPLQIVHVTNHPGIEGTDIIESIINDIRNKGYQIDFIHLRGKTFKEILLAYKTADVSIGKMKMGHYANAQIESLMAHVPAITYVREEFVTEEMRESGLILTSLEKLSETIFDIIEKPEIIKNKKIISRKSIMNMHDIEKVTKSIIEIYDNVKKNN</sequence>
<accession>A0A1C3RG24</accession>
<dbReference type="SUPFAM" id="SSF53756">
    <property type="entry name" value="UDP-Glycosyltransferase/glycogen phosphorylase"/>
    <property type="match status" value="1"/>
</dbReference>
<dbReference type="Proteomes" id="UP000231658">
    <property type="component" value="Unassembled WGS sequence"/>
</dbReference>
<reference evidence="2 3" key="1">
    <citation type="submission" date="2016-07" db="EMBL/GenBank/DDBJ databases">
        <authorList>
            <person name="Lefevre C.T."/>
        </authorList>
    </citation>
    <scope>NUCLEOTIDE SEQUENCE [LARGE SCALE GENOMIC DNA]</scope>
    <source>
        <strain evidence="2">PR1</strain>
    </source>
</reference>
<evidence type="ECO:0000313" key="3">
    <source>
        <dbReference type="Proteomes" id="UP000231658"/>
    </source>
</evidence>